<feature type="domain" description="Major facilitator superfamily (MFS) profile" evidence="7">
    <location>
        <begin position="11"/>
        <end position="392"/>
    </location>
</feature>
<dbReference type="Gene3D" id="1.20.1250.20">
    <property type="entry name" value="MFS general substrate transporter like domains"/>
    <property type="match status" value="2"/>
</dbReference>
<name>A0A2P5GLH8_9ENTR</name>
<reference evidence="10 11" key="1">
    <citation type="submission" date="2018-01" db="EMBL/GenBank/DDBJ databases">
        <title>Superficieibacter electus gen. nov., sp. nov., an extended-spectrum beta-lactamase possessing member of the Enterobacteriaceae family, isolated from intensive care unit surfaces.</title>
        <authorList>
            <person name="Potter R.F."/>
            <person name="D'Souza A.W."/>
        </authorList>
    </citation>
    <scope>NUCLEOTIDE SEQUENCE [LARGE SCALE GENOMIC DNA]</scope>
    <source>
        <strain evidence="9 11">BP-1</strain>
        <strain evidence="8 10">BP-2</strain>
    </source>
</reference>
<feature type="transmembrane region" description="Helical" evidence="6">
    <location>
        <begin position="100"/>
        <end position="122"/>
    </location>
</feature>
<dbReference type="EMBL" id="PQGE01000012">
    <property type="protein sequence ID" value="POP43843.1"/>
    <property type="molecule type" value="Genomic_DNA"/>
</dbReference>
<feature type="transmembrane region" description="Helical" evidence="6">
    <location>
        <begin position="171"/>
        <end position="190"/>
    </location>
</feature>
<evidence type="ECO:0000313" key="10">
    <source>
        <dbReference type="Proteomes" id="UP000237073"/>
    </source>
</evidence>
<dbReference type="Pfam" id="PF07690">
    <property type="entry name" value="MFS_1"/>
    <property type="match status" value="1"/>
</dbReference>
<keyword evidence="5 6" id="KW-0472">Membrane</keyword>
<dbReference type="GO" id="GO:0022857">
    <property type="term" value="F:transmembrane transporter activity"/>
    <property type="evidence" value="ECO:0007669"/>
    <property type="project" value="InterPro"/>
</dbReference>
<feature type="transmembrane region" description="Helical" evidence="6">
    <location>
        <begin position="218"/>
        <end position="242"/>
    </location>
</feature>
<keyword evidence="4 6" id="KW-1133">Transmembrane helix</keyword>
<gene>
    <name evidence="9" type="ORF">CHU32_18315</name>
    <name evidence="8" type="ORF">CHU33_14760</name>
</gene>
<evidence type="ECO:0000256" key="5">
    <source>
        <dbReference type="ARBA" id="ARBA00023136"/>
    </source>
</evidence>
<keyword evidence="2" id="KW-1003">Cell membrane</keyword>
<feature type="transmembrane region" description="Helical" evidence="6">
    <location>
        <begin position="143"/>
        <end position="165"/>
    </location>
</feature>
<feature type="transmembrane region" description="Helical" evidence="6">
    <location>
        <begin position="48"/>
        <end position="65"/>
    </location>
</feature>
<protein>
    <submittedName>
        <fullName evidence="9">MFS transporter</fullName>
    </submittedName>
</protein>
<evidence type="ECO:0000256" key="4">
    <source>
        <dbReference type="ARBA" id="ARBA00022989"/>
    </source>
</evidence>
<dbReference type="RefSeq" id="WP_103676838.1">
    <property type="nucleotide sequence ID" value="NZ_PQGD01000015.1"/>
</dbReference>
<comment type="caution">
    <text evidence="9">The sequence shown here is derived from an EMBL/GenBank/DDBJ whole genome shotgun (WGS) entry which is preliminary data.</text>
</comment>
<evidence type="ECO:0000313" key="11">
    <source>
        <dbReference type="Proteomes" id="UP000247005"/>
    </source>
</evidence>
<dbReference type="InterPro" id="IPR020846">
    <property type="entry name" value="MFS_dom"/>
</dbReference>
<dbReference type="OrthoDB" id="9795150at2"/>
<dbReference type="GO" id="GO:0005886">
    <property type="term" value="C:plasma membrane"/>
    <property type="evidence" value="ECO:0007669"/>
    <property type="project" value="UniProtKB-SubCell"/>
</dbReference>
<dbReference type="Proteomes" id="UP000237073">
    <property type="component" value="Unassembled WGS sequence"/>
</dbReference>
<evidence type="ECO:0000259" key="7">
    <source>
        <dbReference type="PROSITE" id="PS50850"/>
    </source>
</evidence>
<proteinExistence type="predicted"/>
<feature type="transmembrane region" description="Helical" evidence="6">
    <location>
        <begin position="254"/>
        <end position="274"/>
    </location>
</feature>
<feature type="transmembrane region" description="Helical" evidence="6">
    <location>
        <begin position="308"/>
        <end position="327"/>
    </location>
</feature>
<keyword evidence="10" id="KW-1185">Reference proteome</keyword>
<evidence type="ECO:0000256" key="6">
    <source>
        <dbReference type="SAM" id="Phobius"/>
    </source>
</evidence>
<feature type="transmembrane region" description="Helical" evidence="6">
    <location>
        <begin position="77"/>
        <end position="94"/>
    </location>
</feature>
<evidence type="ECO:0000256" key="3">
    <source>
        <dbReference type="ARBA" id="ARBA00022692"/>
    </source>
</evidence>
<feature type="transmembrane region" description="Helical" evidence="6">
    <location>
        <begin position="366"/>
        <end position="385"/>
    </location>
</feature>
<organism evidence="9 11">
    <name type="scientific">Superficieibacter electus</name>
    <dbReference type="NCBI Taxonomy" id="2022662"/>
    <lineage>
        <taxon>Bacteria</taxon>
        <taxon>Pseudomonadati</taxon>
        <taxon>Pseudomonadota</taxon>
        <taxon>Gammaproteobacteria</taxon>
        <taxon>Enterobacterales</taxon>
        <taxon>Enterobacteriaceae</taxon>
        <taxon>Superficieibacter</taxon>
    </lineage>
</organism>
<dbReference type="AlphaFoldDB" id="A0A2P5GLH8"/>
<dbReference type="InterPro" id="IPR011701">
    <property type="entry name" value="MFS"/>
</dbReference>
<dbReference type="PANTHER" id="PTHR43702:SF3">
    <property type="entry name" value="PROTEIN TSGA"/>
    <property type="match status" value="1"/>
</dbReference>
<dbReference type="SUPFAM" id="SSF103473">
    <property type="entry name" value="MFS general substrate transporter"/>
    <property type="match status" value="1"/>
</dbReference>
<feature type="transmembrane region" description="Helical" evidence="6">
    <location>
        <begin position="339"/>
        <end position="360"/>
    </location>
</feature>
<dbReference type="EMBL" id="PQGD01000015">
    <property type="protein sequence ID" value="POP46104.1"/>
    <property type="molecule type" value="Genomic_DNA"/>
</dbReference>
<comment type="subcellular location">
    <subcellularLocation>
        <location evidence="1">Cell inner membrane</location>
        <topology evidence="1">Multi-pass membrane protein</topology>
    </subcellularLocation>
</comment>
<evidence type="ECO:0000256" key="2">
    <source>
        <dbReference type="ARBA" id="ARBA00022475"/>
    </source>
</evidence>
<accession>A0A2P5GLH8</accession>
<dbReference type="InterPro" id="IPR050375">
    <property type="entry name" value="MFS_TsgA-like"/>
</dbReference>
<feature type="transmembrane region" description="Helical" evidence="6">
    <location>
        <begin position="12"/>
        <end position="36"/>
    </location>
</feature>
<sequence>MPHHQKNTFGAFALLSAVFFYWGLLTSINSALIPFFRTTFSLSWRDAMLVNVAFYLAPFVICFPASQWMNRVGYRRALTVALCLAFGGALVIAFSLWTTLFALCLAGIFILAMGVAAMQVVANPYVTRLGAPENAPGRLSLASSINSCGATLAPVLLAAVLALTVSASTTAIAGLYIGLMLAGLLLFFLLHTSRMHDFRDATLAQPGRWRYLWQQPQFRSGVAGIFVYVGVEVSLGTTLLSYLNEASLGGFSRATATSLVAFYWGGALIGRLLYGLCARYCHPRRMYSGCVTGAIVLTLAAIVLASRAGGYCLLIVGVMNSVLYPIIFSRTLSGLQDDAARISACLIMAGIGGGAIPFIQGMVIDIAGLKMSFLVPVCCYLFLLFNGARYSS</sequence>
<evidence type="ECO:0000256" key="1">
    <source>
        <dbReference type="ARBA" id="ARBA00004429"/>
    </source>
</evidence>
<evidence type="ECO:0000313" key="8">
    <source>
        <dbReference type="EMBL" id="POP43843.1"/>
    </source>
</evidence>
<dbReference type="InterPro" id="IPR036259">
    <property type="entry name" value="MFS_trans_sf"/>
</dbReference>
<keyword evidence="3 6" id="KW-0812">Transmembrane</keyword>
<feature type="transmembrane region" description="Helical" evidence="6">
    <location>
        <begin position="286"/>
        <end position="302"/>
    </location>
</feature>
<evidence type="ECO:0000313" key="9">
    <source>
        <dbReference type="EMBL" id="POP46104.1"/>
    </source>
</evidence>
<dbReference type="PANTHER" id="PTHR43702">
    <property type="entry name" value="L-FUCOSE-PROTON SYMPORTER"/>
    <property type="match status" value="1"/>
</dbReference>
<dbReference type="Proteomes" id="UP000247005">
    <property type="component" value="Unassembled WGS sequence"/>
</dbReference>
<dbReference type="PROSITE" id="PS50850">
    <property type="entry name" value="MFS"/>
    <property type="match status" value="1"/>
</dbReference>